<comment type="caution">
    <text evidence="2">The sequence shown here is derived from an EMBL/GenBank/DDBJ whole genome shotgun (WGS) entry which is preliminary data.</text>
</comment>
<dbReference type="EMBL" id="JACASE010000015">
    <property type="protein sequence ID" value="KAF6404968.1"/>
    <property type="molecule type" value="Genomic_DNA"/>
</dbReference>
<keyword evidence="1" id="KW-0732">Signal</keyword>
<feature type="signal peptide" evidence="1">
    <location>
        <begin position="1"/>
        <end position="21"/>
    </location>
</feature>
<protein>
    <submittedName>
        <fullName evidence="2">Uncharacterized protein</fullName>
    </submittedName>
</protein>
<proteinExistence type="predicted"/>
<gene>
    <name evidence="2" type="ORF">HJG63_009297</name>
</gene>
<organism evidence="2 3">
    <name type="scientific">Rousettus aegyptiacus</name>
    <name type="common">Egyptian fruit bat</name>
    <name type="synonym">Pteropus aegyptiacus</name>
    <dbReference type="NCBI Taxonomy" id="9407"/>
    <lineage>
        <taxon>Eukaryota</taxon>
        <taxon>Metazoa</taxon>
        <taxon>Chordata</taxon>
        <taxon>Craniata</taxon>
        <taxon>Vertebrata</taxon>
        <taxon>Euteleostomi</taxon>
        <taxon>Mammalia</taxon>
        <taxon>Eutheria</taxon>
        <taxon>Laurasiatheria</taxon>
        <taxon>Chiroptera</taxon>
        <taxon>Yinpterochiroptera</taxon>
        <taxon>Pteropodoidea</taxon>
        <taxon>Pteropodidae</taxon>
        <taxon>Rousettinae</taxon>
        <taxon>Rousettus</taxon>
    </lineage>
</organism>
<name>A0A7J8C289_ROUAE</name>
<sequence length="167" mass="17167">MNCQLVVPVVLSAALAPLAAGDPPPPSSAHHRWLLGVWLAQALRPRLVPSGSHVTSGNLERLLRRRITWGTPADPKLQPCGPDFISQDGAPLSPAGTAEGTRPAASVLCLEHPAVPAAGGSHLAKSPSKPLPMASRVPTSHVTISLAGAFLCSLGPPAGRFPLFTGP</sequence>
<evidence type="ECO:0000313" key="3">
    <source>
        <dbReference type="Proteomes" id="UP000593571"/>
    </source>
</evidence>
<accession>A0A7J8C289</accession>
<reference evidence="2 3" key="1">
    <citation type="journal article" date="2020" name="Nature">
        <title>Six reference-quality genomes reveal evolution of bat adaptations.</title>
        <authorList>
            <person name="Jebb D."/>
            <person name="Huang Z."/>
            <person name="Pippel M."/>
            <person name="Hughes G.M."/>
            <person name="Lavrichenko K."/>
            <person name="Devanna P."/>
            <person name="Winkler S."/>
            <person name="Jermiin L.S."/>
            <person name="Skirmuntt E.C."/>
            <person name="Katzourakis A."/>
            <person name="Burkitt-Gray L."/>
            <person name="Ray D.A."/>
            <person name="Sullivan K.A.M."/>
            <person name="Roscito J.G."/>
            <person name="Kirilenko B.M."/>
            <person name="Davalos L.M."/>
            <person name="Corthals A.P."/>
            <person name="Power M.L."/>
            <person name="Jones G."/>
            <person name="Ransome R.D."/>
            <person name="Dechmann D.K.N."/>
            <person name="Locatelli A.G."/>
            <person name="Puechmaille S.J."/>
            <person name="Fedrigo O."/>
            <person name="Jarvis E.D."/>
            <person name="Hiller M."/>
            <person name="Vernes S.C."/>
            <person name="Myers E.W."/>
            <person name="Teeling E.C."/>
        </authorList>
    </citation>
    <scope>NUCLEOTIDE SEQUENCE [LARGE SCALE GENOMIC DNA]</scope>
    <source>
        <strain evidence="2">MRouAeg1</strain>
        <tissue evidence="2">Muscle</tissue>
    </source>
</reference>
<evidence type="ECO:0000313" key="2">
    <source>
        <dbReference type="EMBL" id="KAF6404968.1"/>
    </source>
</evidence>
<dbReference type="AlphaFoldDB" id="A0A7J8C289"/>
<dbReference type="Proteomes" id="UP000593571">
    <property type="component" value="Unassembled WGS sequence"/>
</dbReference>
<feature type="chain" id="PRO_5029777106" evidence="1">
    <location>
        <begin position="22"/>
        <end position="167"/>
    </location>
</feature>
<evidence type="ECO:0000256" key="1">
    <source>
        <dbReference type="SAM" id="SignalP"/>
    </source>
</evidence>
<keyword evidence="3" id="KW-1185">Reference proteome</keyword>